<proteinExistence type="predicted"/>
<dbReference type="GeneID" id="99724845"/>
<feature type="domain" description="PAE0736-like N-terminal" evidence="1">
    <location>
        <begin position="5"/>
        <end position="66"/>
    </location>
</feature>
<dbReference type="STRING" id="1104324.P186_2232"/>
<dbReference type="KEGG" id="pyr:P186_2232"/>
<dbReference type="BioCyc" id="PSP1104324:GJSN-2183-MONOMER"/>
<dbReference type="Proteomes" id="UP000005867">
    <property type="component" value="Chromosome"/>
</dbReference>
<reference evidence="2 3" key="1">
    <citation type="journal article" date="2012" name="J. Bacteriol.">
        <title>Complete genome sequence of strain 1860, a crenarchaeon of the genus pyrobaculum able to grow with various electron acceptors.</title>
        <authorList>
            <person name="Mardanov A.V."/>
            <person name="Gumerov V.M."/>
            <person name="Slobodkina G.B."/>
            <person name="Beletsky A.V."/>
            <person name="Bonch-Osmolovskaya E.A."/>
            <person name="Ravin N.V."/>
            <person name="Skryabin K.G."/>
        </authorList>
    </citation>
    <scope>NUCLEOTIDE SEQUENCE [LARGE SCALE GENOMIC DNA]</scope>
    <source>
        <strain evidence="2 3">1860</strain>
    </source>
</reference>
<name>G7VBC7_9CREN</name>
<dbReference type="Gene3D" id="3.30.70.1650">
    <property type="entry name" value="PDO, CxxC motif"/>
    <property type="match status" value="1"/>
</dbReference>
<evidence type="ECO:0000259" key="1">
    <source>
        <dbReference type="Pfam" id="PF11424"/>
    </source>
</evidence>
<dbReference type="InterPro" id="IPR021540">
    <property type="entry name" value="PAE0736-like_N"/>
</dbReference>
<dbReference type="RefSeq" id="WP_014289449.1">
    <property type="nucleotide sequence ID" value="NC_016645.1"/>
</dbReference>
<keyword evidence="3" id="KW-1185">Reference proteome</keyword>
<accession>G7VBC7</accession>
<dbReference type="SUPFAM" id="SSF143437">
    <property type="entry name" value="THUMP domain-like"/>
    <property type="match status" value="1"/>
</dbReference>
<dbReference type="eggNOG" id="arCOG07001">
    <property type="taxonomic scope" value="Archaea"/>
</dbReference>
<organism evidence="2 3">
    <name type="scientific">Pyrobaculum ferrireducens</name>
    <dbReference type="NCBI Taxonomy" id="1104324"/>
    <lineage>
        <taxon>Archaea</taxon>
        <taxon>Thermoproteota</taxon>
        <taxon>Thermoprotei</taxon>
        <taxon>Thermoproteales</taxon>
        <taxon>Thermoproteaceae</taxon>
        <taxon>Pyrobaculum</taxon>
    </lineage>
</organism>
<sequence>MERGHVLIRTAPRKDKVVARDLCDCLYYYDQSVKCEVIKPGFVYVNTFTTYLGECLNLFYFKKLLKI</sequence>
<evidence type="ECO:0000313" key="2">
    <source>
        <dbReference type="EMBL" id="AET33624.1"/>
    </source>
</evidence>
<evidence type="ECO:0000313" key="3">
    <source>
        <dbReference type="Proteomes" id="UP000005867"/>
    </source>
</evidence>
<protein>
    <recommendedName>
        <fullName evidence="1">PAE0736-like N-terminal domain-containing protein</fullName>
    </recommendedName>
</protein>
<dbReference type="HOGENOM" id="CLU_2802430_0_0_2"/>
<gene>
    <name evidence="2" type="ORF">P186_2232</name>
</gene>
<dbReference type="Pfam" id="PF11424">
    <property type="entry name" value="DUF3195"/>
    <property type="match status" value="1"/>
</dbReference>
<dbReference type="EMBL" id="CP003098">
    <property type="protein sequence ID" value="AET33624.1"/>
    <property type="molecule type" value="Genomic_DNA"/>
</dbReference>
<dbReference type="AlphaFoldDB" id="G7VBC7"/>